<feature type="compositionally biased region" description="Basic and acidic residues" evidence="7">
    <location>
        <begin position="2668"/>
        <end position="2684"/>
    </location>
</feature>
<keyword evidence="10" id="KW-1185">Reference proteome</keyword>
<evidence type="ECO:0000313" key="10">
    <source>
        <dbReference type="Proteomes" id="UP000324632"/>
    </source>
</evidence>
<feature type="region of interest" description="Disordered" evidence="7">
    <location>
        <begin position="1104"/>
        <end position="1124"/>
    </location>
</feature>
<feature type="compositionally biased region" description="Polar residues" evidence="7">
    <location>
        <begin position="1977"/>
        <end position="1990"/>
    </location>
</feature>
<dbReference type="SUPFAM" id="SSF49879">
    <property type="entry name" value="SMAD/FHA domain"/>
    <property type="match status" value="1"/>
</dbReference>
<comment type="caution">
    <text evidence="9">The sequence shown here is derived from an EMBL/GenBank/DDBJ whole genome shotgun (WGS) entry which is preliminary data.</text>
</comment>
<proteinExistence type="inferred from homology"/>
<keyword evidence="6" id="KW-0175">Coiled coil</keyword>
<dbReference type="SUPFAM" id="SSF52540">
    <property type="entry name" value="P-loop containing nucleoside triphosphate hydrolases"/>
    <property type="match status" value="1"/>
</dbReference>
<evidence type="ECO:0000256" key="1">
    <source>
        <dbReference type="ARBA" id="ARBA00004123"/>
    </source>
</evidence>
<dbReference type="GO" id="GO:0003777">
    <property type="term" value="F:microtubule motor activity"/>
    <property type="evidence" value="ECO:0007669"/>
    <property type="project" value="InterPro"/>
</dbReference>
<dbReference type="Gene3D" id="2.60.200.20">
    <property type="match status" value="1"/>
</dbReference>
<dbReference type="FunFam" id="2.60.200.20:FF:000034">
    <property type="entry name" value="kinesin-like protein KIF28P"/>
    <property type="match status" value="1"/>
</dbReference>
<dbReference type="Gene3D" id="3.40.850.10">
    <property type="entry name" value="Kinesin motor domain"/>
    <property type="match status" value="1"/>
</dbReference>
<feature type="binding site" evidence="5">
    <location>
        <begin position="2460"/>
        <end position="2467"/>
    </location>
    <ligand>
        <name>ATP</name>
        <dbReference type="ChEBI" id="CHEBI:30616"/>
    </ligand>
</feature>
<dbReference type="EMBL" id="SOYY01000015">
    <property type="protein sequence ID" value="KAA0710914.1"/>
    <property type="molecule type" value="Genomic_DNA"/>
</dbReference>
<dbReference type="InterPro" id="IPR052620">
    <property type="entry name" value="ELYS/MEL-28_NucAsmblyFactor"/>
</dbReference>
<feature type="region of interest" description="Disordered" evidence="7">
    <location>
        <begin position="1899"/>
        <end position="1935"/>
    </location>
</feature>
<evidence type="ECO:0000256" key="4">
    <source>
        <dbReference type="ARBA" id="ARBA00023242"/>
    </source>
</evidence>
<dbReference type="Pfam" id="PF16687">
    <property type="entry name" value="ELYS-bb"/>
    <property type="match status" value="1"/>
</dbReference>
<dbReference type="Pfam" id="PF13934">
    <property type="entry name" value="ELYS"/>
    <property type="match status" value="1"/>
</dbReference>
<feature type="compositionally biased region" description="Basic residues" evidence="7">
    <location>
        <begin position="1991"/>
        <end position="2004"/>
    </location>
</feature>
<dbReference type="GO" id="GO:0007018">
    <property type="term" value="P:microtubule-based movement"/>
    <property type="evidence" value="ECO:0007669"/>
    <property type="project" value="InterPro"/>
</dbReference>
<evidence type="ECO:0000313" key="9">
    <source>
        <dbReference type="EMBL" id="KAA0710914.1"/>
    </source>
</evidence>
<feature type="compositionally biased region" description="Low complexity" evidence="7">
    <location>
        <begin position="1527"/>
        <end position="1546"/>
    </location>
</feature>
<dbReference type="InterPro" id="IPR001752">
    <property type="entry name" value="Kinesin_motor_dom"/>
</dbReference>
<feature type="coiled-coil region" evidence="6">
    <location>
        <begin position="3229"/>
        <end position="3256"/>
    </location>
</feature>
<dbReference type="GO" id="GO:0005524">
    <property type="term" value="F:ATP binding"/>
    <property type="evidence" value="ECO:0007669"/>
    <property type="project" value="UniProtKB-UniRule"/>
</dbReference>
<dbReference type="Pfam" id="PF00225">
    <property type="entry name" value="Kinesin"/>
    <property type="match status" value="1"/>
</dbReference>
<keyword evidence="5" id="KW-0505">Motor protein</keyword>
<comment type="subcellular location">
    <subcellularLocation>
        <location evidence="1">Nucleus</location>
    </subcellularLocation>
</comment>
<evidence type="ECO:0000256" key="3">
    <source>
        <dbReference type="ARBA" id="ARBA00022840"/>
    </source>
</evidence>
<evidence type="ECO:0000256" key="5">
    <source>
        <dbReference type="PROSITE-ProRule" id="PRU00283"/>
    </source>
</evidence>
<feature type="region of interest" description="Disordered" evidence="7">
    <location>
        <begin position="984"/>
        <end position="1016"/>
    </location>
</feature>
<feature type="region of interest" description="Disordered" evidence="7">
    <location>
        <begin position="2052"/>
        <end position="2104"/>
    </location>
</feature>
<dbReference type="GO" id="GO:0005634">
    <property type="term" value="C:nucleus"/>
    <property type="evidence" value="ECO:0007669"/>
    <property type="project" value="UniProtKB-SubCell"/>
</dbReference>
<feature type="compositionally biased region" description="Acidic residues" evidence="7">
    <location>
        <begin position="1548"/>
        <end position="1577"/>
    </location>
</feature>
<feature type="region of interest" description="Disordered" evidence="7">
    <location>
        <begin position="1482"/>
        <end position="1511"/>
    </location>
</feature>
<feature type="compositionally biased region" description="Basic and acidic residues" evidence="7">
    <location>
        <begin position="1919"/>
        <end position="1930"/>
    </location>
</feature>
<protein>
    <submittedName>
        <fullName evidence="9">Protein ELYS</fullName>
    </submittedName>
</protein>
<dbReference type="GO" id="GO:0008017">
    <property type="term" value="F:microtubule binding"/>
    <property type="evidence" value="ECO:0007669"/>
    <property type="project" value="InterPro"/>
</dbReference>
<evidence type="ECO:0000256" key="7">
    <source>
        <dbReference type="SAM" id="MobiDB-lite"/>
    </source>
</evidence>
<keyword evidence="2 5" id="KW-0547">Nucleotide-binding</keyword>
<dbReference type="PROSITE" id="PS50067">
    <property type="entry name" value="KINESIN_MOTOR_2"/>
    <property type="match status" value="1"/>
</dbReference>
<dbReference type="InterPro" id="IPR027417">
    <property type="entry name" value="P-loop_NTPase"/>
</dbReference>
<evidence type="ECO:0000256" key="2">
    <source>
        <dbReference type="ARBA" id="ARBA00022741"/>
    </source>
</evidence>
<keyword evidence="4" id="KW-0539">Nucleus</keyword>
<accession>A0A5A9NLL1</accession>
<dbReference type="InterPro" id="IPR032040">
    <property type="entry name" value="ELYS-bb"/>
</dbReference>
<dbReference type="GO" id="GO:0048731">
    <property type="term" value="P:system development"/>
    <property type="evidence" value="ECO:0007669"/>
    <property type="project" value="UniProtKB-ARBA"/>
</dbReference>
<feature type="region of interest" description="Disordered" evidence="7">
    <location>
        <begin position="1951"/>
        <end position="2038"/>
    </location>
</feature>
<feature type="compositionally biased region" description="Basic residues" evidence="7">
    <location>
        <begin position="1903"/>
        <end position="1915"/>
    </location>
</feature>
<gene>
    <name evidence="9" type="ORF">E1301_Tti002978</name>
</gene>
<feature type="region of interest" description="Disordered" evidence="7">
    <location>
        <begin position="2661"/>
        <end position="2684"/>
    </location>
</feature>
<dbReference type="SMART" id="SM00129">
    <property type="entry name" value="KISc"/>
    <property type="match status" value="1"/>
</dbReference>
<dbReference type="InterPro" id="IPR008984">
    <property type="entry name" value="SMAD_FHA_dom_sf"/>
</dbReference>
<feature type="compositionally biased region" description="Polar residues" evidence="7">
    <location>
        <begin position="1104"/>
        <end position="1118"/>
    </location>
</feature>
<dbReference type="Proteomes" id="UP000324632">
    <property type="component" value="Chromosome 15"/>
</dbReference>
<dbReference type="PANTHER" id="PTHR21583">
    <property type="entry name" value="ELYS PROTEIN"/>
    <property type="match status" value="1"/>
</dbReference>
<evidence type="ECO:0000259" key="8">
    <source>
        <dbReference type="PROSITE" id="PS50067"/>
    </source>
</evidence>
<feature type="region of interest" description="Disordered" evidence="7">
    <location>
        <begin position="1527"/>
        <end position="1577"/>
    </location>
</feature>
<keyword evidence="3 5" id="KW-0067">ATP-binding</keyword>
<feature type="region of interest" description="Disordered" evidence="7">
    <location>
        <begin position="2139"/>
        <end position="2327"/>
    </location>
</feature>
<reference evidence="9 10" key="1">
    <citation type="journal article" date="2019" name="Mol. Ecol. Resour.">
        <title>Chromosome-level genome assembly of Triplophysa tibetana, a fish adapted to the harsh high-altitude environment of the Tibetan Plateau.</title>
        <authorList>
            <person name="Yang X."/>
            <person name="Liu H."/>
            <person name="Ma Z."/>
            <person name="Zou Y."/>
            <person name="Zou M."/>
            <person name="Mao Y."/>
            <person name="Li X."/>
            <person name="Wang H."/>
            <person name="Chen T."/>
            <person name="Wang W."/>
            <person name="Yang R."/>
        </authorList>
    </citation>
    <scope>NUCLEOTIDE SEQUENCE [LARGE SCALE GENOMIC DNA]</scope>
    <source>
        <strain evidence="9">TTIB1903HZAU</strain>
        <tissue evidence="9">Muscle</tissue>
    </source>
</reference>
<feature type="domain" description="Kinesin motor" evidence="8">
    <location>
        <begin position="2364"/>
        <end position="2666"/>
    </location>
</feature>
<organism evidence="9 10">
    <name type="scientific">Triplophysa tibetana</name>
    <dbReference type="NCBI Taxonomy" id="1572043"/>
    <lineage>
        <taxon>Eukaryota</taxon>
        <taxon>Metazoa</taxon>
        <taxon>Chordata</taxon>
        <taxon>Craniata</taxon>
        <taxon>Vertebrata</taxon>
        <taxon>Euteleostomi</taxon>
        <taxon>Actinopterygii</taxon>
        <taxon>Neopterygii</taxon>
        <taxon>Teleostei</taxon>
        <taxon>Ostariophysi</taxon>
        <taxon>Cypriniformes</taxon>
        <taxon>Nemacheilidae</taxon>
        <taxon>Triplophysa</taxon>
    </lineage>
</organism>
<dbReference type="PANTHER" id="PTHR21583:SF8">
    <property type="entry name" value="PROTEIN ELYS"/>
    <property type="match status" value="1"/>
</dbReference>
<dbReference type="PRINTS" id="PR00380">
    <property type="entry name" value="KINESINHEAVY"/>
</dbReference>
<sequence>MRDLAAEVTSSLLRFPEVTLDALGEDEVTLDSVLQGKFTVGKSGLAWLACGPQLEVVHAVTGERFSAYRFSGVSEHPPIVLAVRDFCWLKRTGLLVGLEEAEGSMLCLYDLGISRVVKAVVIPGRITAIEPLVSYGGASAGTQHLHQSLRWFFGVAAVVTDIGHVLLVDLCLDDLSCSQSELEASDLEVINKSPSEIPRFRESAVQQGRHLCLQLNSPTGTGATALQYIQRTNQLAVGFSDGYLQLWNMKTLKKEYHSLLEGGRVPVYTFTFQEPENDPRNCCYLWAVQSAQDHEGDVVSLHLLQLAFGERKCLASGKIMYEGLEYCEERYSQDLNGLAFPLRAQAPNTRLIGCKTIEKFRHHPDREDSVNEVASPDTSVSIFSWQVKSYGQGQPSTFIGVFDINRWYHAQMPDSLRAGESLRNCPYMAVWSLDSVVEKTAPCPLIDILVHERSLSRGLPYSCPPPEQFFNPTTYNFGKTSTLSFLKKVTPGLSDSITNGYSRCLMSGLLSSRLADVQPSSLSQEEQLDAILCTAVETSSLGFITGCIKQWTTEEQPGSAVNLRYILEWAWNKVVHTKEEMDEICAPLFDSSTNFTDPQTLQLLQHSQRLLANLSTIFHCLLNEAQELTQKGLVGLMNKCMVSSLISQYAQVVLWFCRTGLLPEGTDDDLLQLSRPFYSHSVINNYYVGQREELRRLANDKWCADCLMIDGLVSQCGQRLIELWKRDEGGTGHYPPPSLHSSLELLLHPATSHSLWSWQHERVLQALMCQQKHNIALRYLHVMKPPLSSTNQAKLSLSVLLYNRCIVEAWALLRQHCNKLNMEELMRFLFETCQQLDLMKELLKLPLGRAEQECLERFLQSSGGFQNRELLMVHYLQQANYVPALQLNQTLKMNLATDWDPKMKERSNTRNSILNQYGKVLPRVQRKLAIERAKPYQHPATILREVKRPQPLSTIAKRSASENVMTRAAFINNVLSKIEEVWLGKNPTPESSPSKSPRESEMLRSLHPPSPNLPQPFVGTPINMLNKRMSRLLDLVVQPSSPGCSNVPSTPTRSIASWAGPKSISKAPELNLLQTPQVVKRARALASGPVFSAFTPQSILRSSLRPTPVATPSASPGRSITPPLRGKESRITFIEESETPIATKGSVHWNNGITINKDIKRPKRSSPPPKANIVWSEFSDAEEEDKDLRTYITLQEDGSHRDVESESGSSVKGIPAEEAKQVPPALLRLPSLGQEASFVSNQSDTTLEFHDAPSPEDLIETQRQVDDGMDREVTVKLPETLEEDHARAELSSVAELAKELDTDDVNMTREDFPCGQRLSNTQEAQEKSLELKVHSEVENDLVKDLTEEQWQETSETYIHEQHKVIEAELEVPPCHLTLQLLPVVSEYPEVEEPTEVENIFEASSVLEEGTALRTVEDPAIEESELVSQEPVLESSVVSELPVNEFVSHEPVADGVVNTHITAEPEESMETSDLDAFVEEHLFGPDLSPPLTRSSIRETPEASIQSEPVCDIKEVEPIPDNAAELKTLTSVTSSETTTSESRSVVSLNDSDDLTSAESEDELEDEDESGGDNAEDSGSEVEIIEEVKGNGSNHLSGPTLYLEELPSHEQYLQEQANAVFSLVMPDEQLKQGLDNDIPEGDGEVVMVGLAHADLDEEAAVSYAVLKPSTTLLVPVEVAEEQQTPLIDGGTLETLSSAPDGMLQEGCDNFSLMLDPDVEELAIASELDSNNVLLPSHEQEQEQANNDHLNSEVFIMDPTVDVSGNNVEQVNDLVLNVEPVVISVPEPVEQPDKPADKQIVQSASMPLSESFLQETKGLSNGDRLDCGLVEMQEAAHTSPILGILELSLPEDVLTPEDPKEVTDFVTEVSTIAKNNVTESNQVDGTLSLDEETDKLSTIKEVARPKSPGRSKSPARSKVAKSSAEDLKTVKEVPKSPSRMGRKIVTFPVLNPDLEQDVTEEERTELPSTPRRVTRSGKQLPDSQVLCQSLQVQNKRPHRKPHPRKGSRRTQNTVVEEDEAVSADPLASDDLQPQTRQSARKARTTIVEVQEVHRVDDERVQSKARSSPSRVTRKSTRGLALESFQEEPSEVSVTKPLMTPPRSRRKAVISTSEKVNNATFVVDDAQLQSVSRRLTRSQLWNQIDGSEKDKDGNSEIHQADALADRLDEEAREESVPVVNEIVRAKRKTTRSAATAASLTETQHPGPDESKLVGMDDIQEHASKPTRRARASKVSEQKTVGDSDNSTADLKKTRGRRKATSVENDTDVPELLLPPESHPQLSEDGIDSYYKEDNGPVDDVAVETEAVKPRKKRSTRTKAAPEPPPPVEISFLSPLASPAEMNARIEKRTEEKETPMLKMNLRRKRMMDAIFSKPRERDAGSRCVISMTSNNITIQDPRNQQNSRAFTFDYAYWSHSGFSRNKDGVFVPEEAGGRYADQANVFHGLGLGILDNALHGYNATLLAYGQTGSGKSYSMVGNGPNKGLIPSLCERLFQFFRNSQDSRQCQVIDLLSKTSRSAGGLRVREDQQTGFYVEGLRRVPCDNAVQVEQLMEQGTRTRTTAATHMNANSSRSHMLIIVQLKQIFSKECITKQSNINLVDLAGSERQRSSGSEADRLKEGTAINLSLTTLGNVISALADMALGKKAVHIPYRDSILTKLLQSALGGNSRTVMHSGREDRNRSGREKGVGLGKDHETGIELGLPCQLSEHCPQGYRLRQLQRILTKRIQNRAVVNESPTERLVKELKAENVKLLLRMSRLGQEGRRADDETKELRRLLTHNELQIRAIQTLWEQHLQEALKDWETQYATITQERRMMQMFPYIMNVNEDAQLSGVVKLFIQEGEWDIGLGDNSPRALSIRGLGIQEKHAVFSSHQRRVSITPVSGSKVIVNGTSVSKNTELKHLDRLVLGSNSTYLYIGFPSERSGEDWSRHDYDYFQSELAAAEGIHIQSLCDNQGHRPNRTDPSLLAVFYDYIKLMPMVTEANQMSKELKKGVEFKLEIKNLAMSDSKGHDLEKEIAVRVTTVESKQVWMWSKAKFVNRKFLMEEVYQQEVVGAERADRAPLPRDRDPFWDPLEPLHLGSAHLWLQSLAFRIPLEEQVEVVGPEGTEEAILQAQLVPCSPTGLPLGEDDILIDPSELLGKRLDFQLVLDQCCGLRWVKEARNRGVQIGFQVFDCPQPLYSPAVWHNVNPLIDHRVQFTSLRTSQELLNYLQSNALVLELWGLQETGGSDLSSSLRGLHQDLEQLRNANAALRKENSTLRDQLLSARNGVENNRTRQDRRGSLRTSCDVEFAKALKVFYHSMTSVRGQLQRLRRHKPSEEADLLGLRLFVDEHSYLLKDFAVQMEQCVTTLKQDVAAIVRRKREKSGIWS</sequence>
<dbReference type="InterPro" id="IPR025151">
    <property type="entry name" value="ELYS_dom"/>
</dbReference>
<dbReference type="InterPro" id="IPR036961">
    <property type="entry name" value="Kinesin_motor_dom_sf"/>
</dbReference>
<evidence type="ECO:0000256" key="6">
    <source>
        <dbReference type="SAM" id="Coils"/>
    </source>
</evidence>
<comment type="similarity">
    <text evidence="5">Belongs to the TRAFAC class myosin-kinesin ATPase superfamily. Kinesin family.</text>
</comment>
<feature type="compositionally biased region" description="Basic and acidic residues" evidence="7">
    <location>
        <begin position="2141"/>
        <end position="2161"/>
    </location>
</feature>
<name>A0A5A9NLL1_9TELE</name>
<dbReference type="CDD" id="cd22709">
    <property type="entry name" value="FHA_KIF28P"/>
    <property type="match status" value="1"/>
</dbReference>